<feature type="region of interest" description="Disordered" evidence="9">
    <location>
        <begin position="35"/>
        <end position="61"/>
    </location>
</feature>
<evidence type="ECO:0000313" key="12">
    <source>
        <dbReference type="EMBL" id="KAK7831894.1"/>
    </source>
</evidence>
<evidence type="ECO:0000256" key="9">
    <source>
        <dbReference type="SAM" id="MobiDB-lite"/>
    </source>
</evidence>
<dbReference type="PROSITE" id="PS00690">
    <property type="entry name" value="DEAH_ATP_HELICASE"/>
    <property type="match status" value="1"/>
</dbReference>
<keyword evidence="6 12" id="KW-0347">Helicase</keyword>
<dbReference type="EMBL" id="PKMF04000435">
    <property type="protein sequence ID" value="KAK7831894.1"/>
    <property type="molecule type" value="Genomic_DNA"/>
</dbReference>
<dbReference type="Pfam" id="PF00270">
    <property type="entry name" value="DEAD"/>
    <property type="match status" value="1"/>
</dbReference>
<dbReference type="GO" id="GO:0000462">
    <property type="term" value="P:maturation of SSU-rRNA from tricistronic rRNA transcript (SSU-rRNA, 5.8S rRNA, LSU-rRNA)"/>
    <property type="evidence" value="ECO:0007669"/>
    <property type="project" value="TreeGrafter"/>
</dbReference>
<dbReference type="PROSITE" id="PS51192">
    <property type="entry name" value="HELICASE_ATP_BIND_1"/>
    <property type="match status" value="1"/>
</dbReference>
<dbReference type="AlphaFoldDB" id="A0AAW0JZ95"/>
<dbReference type="Gene3D" id="1.20.120.1080">
    <property type="match status" value="1"/>
</dbReference>
<evidence type="ECO:0000256" key="3">
    <source>
        <dbReference type="ARBA" id="ARBA00022728"/>
    </source>
</evidence>
<keyword evidence="13" id="KW-1185">Reference proteome</keyword>
<dbReference type="SMART" id="SM00847">
    <property type="entry name" value="HA2"/>
    <property type="match status" value="1"/>
</dbReference>
<feature type="region of interest" description="Disordered" evidence="9">
    <location>
        <begin position="101"/>
        <end position="155"/>
    </location>
</feature>
<dbReference type="SMART" id="SM00382">
    <property type="entry name" value="AAA"/>
    <property type="match status" value="1"/>
</dbReference>
<feature type="domain" description="Helicase C-terminal" evidence="11">
    <location>
        <begin position="612"/>
        <end position="794"/>
    </location>
</feature>
<evidence type="ECO:0000256" key="1">
    <source>
        <dbReference type="ARBA" id="ARBA00008792"/>
    </source>
</evidence>
<dbReference type="InterPro" id="IPR056371">
    <property type="entry name" value="DHX37-like_C"/>
</dbReference>
<reference evidence="12 13" key="1">
    <citation type="journal article" date="2018" name="Sci. Data">
        <title>The draft genome sequence of cork oak.</title>
        <authorList>
            <person name="Ramos A.M."/>
            <person name="Usie A."/>
            <person name="Barbosa P."/>
            <person name="Barros P.M."/>
            <person name="Capote T."/>
            <person name="Chaves I."/>
            <person name="Simoes F."/>
            <person name="Abreu I."/>
            <person name="Carrasquinho I."/>
            <person name="Faro C."/>
            <person name="Guimaraes J.B."/>
            <person name="Mendonca D."/>
            <person name="Nobrega F."/>
            <person name="Rodrigues L."/>
            <person name="Saibo N.J.M."/>
            <person name="Varela M.C."/>
            <person name="Egas C."/>
            <person name="Matos J."/>
            <person name="Miguel C.M."/>
            <person name="Oliveira M.M."/>
            <person name="Ricardo C.P."/>
            <person name="Goncalves S."/>
        </authorList>
    </citation>
    <scope>NUCLEOTIDE SEQUENCE [LARGE SCALE GENOMIC DNA]</scope>
    <source>
        <strain evidence="13">cv. HL8</strain>
    </source>
</reference>
<dbReference type="Pfam" id="PF00271">
    <property type="entry name" value="Helicase_C"/>
    <property type="match status" value="1"/>
</dbReference>
<gene>
    <name evidence="12" type="primary">FAS4_2</name>
    <name evidence="12" type="ORF">CFP56_027012</name>
</gene>
<protein>
    <recommendedName>
        <fullName evidence="2">RNA helicase</fullName>
        <ecNumber evidence="2">3.6.4.13</ecNumber>
    </recommendedName>
</protein>
<dbReference type="InterPro" id="IPR001650">
    <property type="entry name" value="Helicase_C-like"/>
</dbReference>
<evidence type="ECO:0000313" key="13">
    <source>
        <dbReference type="Proteomes" id="UP000237347"/>
    </source>
</evidence>
<comment type="catalytic activity">
    <reaction evidence="8">
        <text>ATP + H2O = ADP + phosphate + H(+)</text>
        <dbReference type="Rhea" id="RHEA:13065"/>
        <dbReference type="ChEBI" id="CHEBI:15377"/>
        <dbReference type="ChEBI" id="CHEBI:15378"/>
        <dbReference type="ChEBI" id="CHEBI:30616"/>
        <dbReference type="ChEBI" id="CHEBI:43474"/>
        <dbReference type="ChEBI" id="CHEBI:456216"/>
        <dbReference type="EC" id="3.6.4.13"/>
    </reaction>
</comment>
<dbReference type="GO" id="GO:0003723">
    <property type="term" value="F:RNA binding"/>
    <property type="evidence" value="ECO:0007669"/>
    <property type="project" value="TreeGrafter"/>
</dbReference>
<evidence type="ECO:0000256" key="2">
    <source>
        <dbReference type="ARBA" id="ARBA00012552"/>
    </source>
</evidence>
<dbReference type="PANTHER" id="PTHR18934:SF99">
    <property type="entry name" value="ATP-DEPENDENT RNA HELICASE DHX37-RELATED"/>
    <property type="match status" value="1"/>
</dbReference>
<evidence type="ECO:0000256" key="5">
    <source>
        <dbReference type="ARBA" id="ARBA00022801"/>
    </source>
</evidence>
<dbReference type="SUPFAM" id="SSF52540">
    <property type="entry name" value="P-loop containing nucleoside triphosphate hydrolases"/>
    <property type="match status" value="1"/>
</dbReference>
<feature type="domain" description="Helicase ATP-binding" evidence="10">
    <location>
        <begin position="289"/>
        <end position="420"/>
    </location>
</feature>
<proteinExistence type="inferred from homology"/>
<dbReference type="InterPro" id="IPR014001">
    <property type="entry name" value="Helicase_ATP-bd"/>
</dbReference>
<feature type="region of interest" description="Disordered" evidence="9">
    <location>
        <begin position="204"/>
        <end position="237"/>
    </location>
</feature>
<dbReference type="InterPro" id="IPR003593">
    <property type="entry name" value="AAA+_ATPase"/>
</dbReference>
<dbReference type="CDD" id="cd18791">
    <property type="entry name" value="SF2_C_RHA"/>
    <property type="match status" value="1"/>
</dbReference>
<evidence type="ECO:0000256" key="4">
    <source>
        <dbReference type="ARBA" id="ARBA00022741"/>
    </source>
</evidence>
<dbReference type="GO" id="GO:0003724">
    <property type="term" value="F:RNA helicase activity"/>
    <property type="evidence" value="ECO:0007669"/>
    <property type="project" value="UniProtKB-EC"/>
</dbReference>
<dbReference type="Gene3D" id="3.40.50.300">
    <property type="entry name" value="P-loop containing nucleotide triphosphate hydrolases"/>
    <property type="match status" value="3"/>
</dbReference>
<dbReference type="GO" id="GO:0005524">
    <property type="term" value="F:ATP binding"/>
    <property type="evidence" value="ECO:0007669"/>
    <property type="project" value="UniProtKB-KW"/>
</dbReference>
<keyword evidence="3" id="KW-0747">Spliceosome</keyword>
<dbReference type="EC" id="3.6.4.13" evidence="2"/>
<evidence type="ECO:0000256" key="7">
    <source>
        <dbReference type="ARBA" id="ARBA00022840"/>
    </source>
</evidence>
<dbReference type="InterPro" id="IPR011545">
    <property type="entry name" value="DEAD/DEAH_box_helicase_dom"/>
</dbReference>
<dbReference type="PANTHER" id="PTHR18934">
    <property type="entry name" value="ATP-DEPENDENT RNA HELICASE"/>
    <property type="match status" value="1"/>
</dbReference>
<keyword evidence="3" id="KW-0507">mRNA processing</keyword>
<organism evidence="12 13">
    <name type="scientific">Quercus suber</name>
    <name type="common">Cork oak</name>
    <dbReference type="NCBI Taxonomy" id="58331"/>
    <lineage>
        <taxon>Eukaryota</taxon>
        <taxon>Viridiplantae</taxon>
        <taxon>Streptophyta</taxon>
        <taxon>Embryophyta</taxon>
        <taxon>Tracheophyta</taxon>
        <taxon>Spermatophyta</taxon>
        <taxon>Magnoliopsida</taxon>
        <taxon>eudicotyledons</taxon>
        <taxon>Gunneridae</taxon>
        <taxon>Pentapetalae</taxon>
        <taxon>rosids</taxon>
        <taxon>fabids</taxon>
        <taxon>Fagales</taxon>
        <taxon>Fagaceae</taxon>
        <taxon>Quercus</taxon>
    </lineage>
</organism>
<dbReference type="InterPro" id="IPR048333">
    <property type="entry name" value="HA2_WH"/>
</dbReference>
<dbReference type="InterPro" id="IPR007502">
    <property type="entry name" value="Helicase-assoc_dom"/>
</dbReference>
<keyword evidence="5" id="KW-0378">Hydrolase</keyword>
<evidence type="ECO:0000256" key="8">
    <source>
        <dbReference type="ARBA" id="ARBA00047984"/>
    </source>
</evidence>
<keyword evidence="3" id="KW-0508">mRNA splicing</keyword>
<keyword evidence="4" id="KW-0547">Nucleotide-binding</keyword>
<evidence type="ECO:0000259" key="10">
    <source>
        <dbReference type="PROSITE" id="PS51192"/>
    </source>
</evidence>
<dbReference type="SMART" id="SM00487">
    <property type="entry name" value="DEXDc"/>
    <property type="match status" value="1"/>
</dbReference>
<dbReference type="Pfam" id="PF04408">
    <property type="entry name" value="WHD_HA2"/>
    <property type="match status" value="1"/>
</dbReference>
<keyword evidence="7" id="KW-0067">ATP-binding</keyword>
<dbReference type="GO" id="GO:0005681">
    <property type="term" value="C:spliceosomal complex"/>
    <property type="evidence" value="ECO:0007669"/>
    <property type="project" value="UniProtKB-KW"/>
</dbReference>
<dbReference type="SMART" id="SM00490">
    <property type="entry name" value="HELICc"/>
    <property type="match status" value="1"/>
</dbReference>
<dbReference type="Pfam" id="PF23362">
    <property type="entry name" value="DHX37_C"/>
    <property type="match status" value="1"/>
</dbReference>
<comment type="similarity">
    <text evidence="1">Belongs to the DEAD box helicase family. DEAH subfamily.</text>
</comment>
<evidence type="ECO:0000256" key="6">
    <source>
        <dbReference type="ARBA" id="ARBA00022806"/>
    </source>
</evidence>
<dbReference type="GO" id="GO:0005730">
    <property type="term" value="C:nucleolus"/>
    <property type="evidence" value="ECO:0007669"/>
    <property type="project" value="TreeGrafter"/>
</dbReference>
<accession>A0AAW0JZ95</accession>
<dbReference type="GO" id="GO:0016787">
    <property type="term" value="F:hydrolase activity"/>
    <property type="evidence" value="ECO:0007669"/>
    <property type="project" value="UniProtKB-KW"/>
</dbReference>
<dbReference type="Pfam" id="PF21010">
    <property type="entry name" value="HA2_C"/>
    <property type="match status" value="1"/>
</dbReference>
<dbReference type="InterPro" id="IPR027417">
    <property type="entry name" value="P-loop_NTPase"/>
</dbReference>
<dbReference type="InterPro" id="IPR002464">
    <property type="entry name" value="DNA/RNA_helicase_DEAH_CS"/>
</dbReference>
<comment type="caution">
    <text evidence="12">The sequence shown here is derived from an EMBL/GenBank/DDBJ whole genome shotgun (WGS) entry which is preliminary data.</text>
</comment>
<evidence type="ECO:0000259" key="11">
    <source>
        <dbReference type="PROSITE" id="PS51194"/>
    </source>
</evidence>
<name>A0AAW0JZ95_QUESU</name>
<dbReference type="FunFam" id="3.40.50.300:FF:000637">
    <property type="entry name" value="ATP-dependent RNA helicase DHX37/DHR1"/>
    <property type="match status" value="1"/>
</dbReference>
<sequence length="1147" mass="127929">MEVSVENLPESNSRKRSWSLEGCDCNALILPDKKKNKKREKVVVEKKPKLSNSQKRKLRKLEEEKEKTLLLSKSIETLEKYKLPENAFPLLQSVQDIGQPETMKEKRRRAVQFSNAGLEVPGSSEPFKRKGDDDDAVGTGPEIDEIPSGQDFSEDDSLQPLIVEREALKNASFSLESSQGPVYGNENSGSIVGLQAEEVFKKDNSTSMQKDGNLDSLPGSCIDDGSESSRLMDKEDESQKASYRSTINLQGFPVQRPQIAPTVVHVSRPNEVQNTRKDLPIVMMEQEIMEAINDHASVIICGETGCGKTTQVPQFLYEAGFGSSQLGGKSGIIGVTQPRRVAVLATAKRVAYELGLHLGKEVGFQVRYDKKIGDSCSIKFMTDGILLREVQNDFLLKRYSVIILDEAHERSLNTDILIGMLSRIIRIRQHEYEKQQQIVHSGQNFPVTIHFSKRTEIVDYIGQAYKKVLAIHKRLPQGGILVFVTGQREVNHLCQELRKASKKLIMKNLRGDAENDGTAVSDINFVEDINMKDISEAFEVDGNSVHQYSDRFSSYEEDECDIDEDHFDDSYDSETESELEFDVDDGEASHQTIQEGDHSLVDILGEDASLASLKAAFESLAGKTALNSVSDGKQALPVSPEGCLDQSTSTGKKKGGDNGFCAGELSVLPLYAKLSAADQLRVFKDVKEGERLVVVATNVAETSITIPGVKYVVDTGREKVKIYNTTNGMETYDIQWISKASAAQRAGRAGRTGPGHCYRLYSSAVFTNTLPDFSLAQISKTPVDGVVLLMKSMSIDKVQNFPFPTPPNTKALVEAEHCLKALEALDKNGKLTPLGKAMARFPMSPRHSRMLLTVIQTMRMVKSYARANLVLGYAVAAAAALSLSNPFVMELEGHTNKDDIEQDEKSGTLDSEKVIDKQEKLRRKKLKEIAKVSRAKFSNPSSDALTIARALQCFELSGSPVEFCNDNALHLKSMEEMSNLRRQLLQLALTDPKPYYEPHTDKVFCYVIPTFGPHLWELPLHSLPITDNVQRVAVFAYALLEGKVLPCIKSVRKFMAAPPSCILRPEASGQKRVGNLLNKLKTKLINSCAMLREAWIENPMELHSEILDWFQESFHNHFEVLWSQMHTEVLLEPEERFPKSRTVKRKK</sequence>
<dbReference type="PROSITE" id="PS51194">
    <property type="entry name" value="HELICASE_CTER"/>
    <property type="match status" value="1"/>
</dbReference>
<dbReference type="FunFam" id="1.20.120.1080:FF:000021">
    <property type="entry name" value="ATP-dependent RNA helicase DEAH13"/>
    <property type="match status" value="1"/>
</dbReference>
<dbReference type="Proteomes" id="UP000237347">
    <property type="component" value="Unassembled WGS sequence"/>
</dbReference>